<reference evidence="5" key="1">
    <citation type="submission" date="2013-12" db="EMBL/GenBank/DDBJ databases">
        <authorList>
            <person name="Aslett M."/>
        </authorList>
    </citation>
    <scope>NUCLEOTIDE SEQUENCE [LARGE SCALE GENOMIC DNA]</scope>
    <source>
        <strain evidence="5">Lindley</strain>
    </source>
</reference>
<evidence type="ECO:0000256" key="3">
    <source>
        <dbReference type="SAM" id="MobiDB-lite"/>
    </source>
</evidence>
<protein>
    <submittedName>
        <fullName evidence="6">Calponin-homology (CH) domain-containing protein</fullName>
    </submittedName>
</protein>
<dbReference type="GO" id="GO:0048471">
    <property type="term" value="C:perinuclear region of cytoplasm"/>
    <property type="evidence" value="ECO:0007669"/>
    <property type="project" value="TreeGrafter"/>
</dbReference>
<dbReference type="Pfam" id="PF00307">
    <property type="entry name" value="CH"/>
    <property type="match status" value="1"/>
</dbReference>
<dbReference type="SUPFAM" id="SSF47576">
    <property type="entry name" value="Calponin-homology domain, CH-domain"/>
    <property type="match status" value="1"/>
</dbReference>
<dbReference type="PROSITE" id="PS00019">
    <property type="entry name" value="ACTININ_1"/>
    <property type="match status" value="1"/>
</dbReference>
<evidence type="ECO:0000256" key="2">
    <source>
        <dbReference type="ARBA" id="ARBA00023203"/>
    </source>
</evidence>
<accession>A0A183BIX6</accession>
<reference evidence="6" key="3">
    <citation type="submission" date="2016-06" db="UniProtKB">
        <authorList>
            <consortium name="WormBaseParasite"/>
        </authorList>
    </citation>
    <scope>IDENTIFICATION</scope>
</reference>
<feature type="compositionally biased region" description="Basic residues" evidence="3">
    <location>
        <begin position="9"/>
        <end position="20"/>
    </location>
</feature>
<organism evidence="5 6">
    <name type="scientific">Globodera pallida</name>
    <name type="common">Potato cyst nematode worm</name>
    <name type="synonym">Heterodera pallida</name>
    <dbReference type="NCBI Taxonomy" id="36090"/>
    <lineage>
        <taxon>Eukaryota</taxon>
        <taxon>Metazoa</taxon>
        <taxon>Ecdysozoa</taxon>
        <taxon>Nematoda</taxon>
        <taxon>Chromadorea</taxon>
        <taxon>Rhabditida</taxon>
        <taxon>Tylenchina</taxon>
        <taxon>Tylenchomorpha</taxon>
        <taxon>Tylenchoidea</taxon>
        <taxon>Heteroderidae</taxon>
        <taxon>Heteroderinae</taxon>
        <taxon>Globodera</taxon>
    </lineage>
</organism>
<feature type="region of interest" description="Disordered" evidence="3">
    <location>
        <begin position="1"/>
        <end position="46"/>
    </location>
</feature>
<dbReference type="InterPro" id="IPR001715">
    <property type="entry name" value="CH_dom"/>
</dbReference>
<dbReference type="PROSITE" id="PS50021">
    <property type="entry name" value="CH"/>
    <property type="match status" value="1"/>
</dbReference>
<dbReference type="GO" id="GO:0007097">
    <property type="term" value="P:nuclear migration"/>
    <property type="evidence" value="ECO:0007669"/>
    <property type="project" value="TreeGrafter"/>
</dbReference>
<evidence type="ECO:0000313" key="6">
    <source>
        <dbReference type="WBParaSite" id="GPLIN_000055500"/>
    </source>
</evidence>
<keyword evidence="2" id="KW-0009">Actin-binding</keyword>
<sequence length="144" mass="15850">MSKGDKSGKQKSAKSGKKAKNANGPKHSLDAVEANLKAEKKQKQKQKSICCSCCLPTTMGIYGKRGQCNSDDELNEAEQQMQKRTFTNWINFRLEEHSSSGRVSDLFVDMRDGVLLCHLLEVLTGEVLLVSTQSAIVQFPATGE</sequence>
<dbReference type="WBParaSite" id="GPLIN_000055500">
    <property type="protein sequence ID" value="GPLIN_000055500"/>
    <property type="gene ID" value="GPLIN_000055500"/>
</dbReference>
<dbReference type="GO" id="GO:0006997">
    <property type="term" value="P:nucleus organization"/>
    <property type="evidence" value="ECO:0007669"/>
    <property type="project" value="TreeGrafter"/>
</dbReference>
<dbReference type="Proteomes" id="UP000050741">
    <property type="component" value="Unassembled WGS sequence"/>
</dbReference>
<reference evidence="5" key="2">
    <citation type="submission" date="2014-05" db="EMBL/GenBank/DDBJ databases">
        <title>The genome and life-stage specific transcriptomes of Globodera pallida elucidate key aspects of plant parasitism by a cyst nematode.</title>
        <authorList>
            <person name="Cotton J.A."/>
            <person name="Lilley C.J."/>
            <person name="Jones L.M."/>
            <person name="Kikuchi T."/>
            <person name="Reid A.J."/>
            <person name="Thorpe P."/>
            <person name="Tsai I.J."/>
            <person name="Beasley H."/>
            <person name="Blok V."/>
            <person name="Cock P.J.A."/>
            <person name="Van den Akker S.E."/>
            <person name="Holroyd N."/>
            <person name="Hunt M."/>
            <person name="Mantelin S."/>
            <person name="Naghra H."/>
            <person name="Pain A."/>
            <person name="Palomares-Rius J.E."/>
            <person name="Zarowiecki M."/>
            <person name="Berriman M."/>
            <person name="Jones J.T."/>
            <person name="Urwin P.E."/>
        </authorList>
    </citation>
    <scope>NUCLEOTIDE SEQUENCE [LARGE SCALE GENOMIC DNA]</scope>
    <source>
        <strain evidence="5">Lindley</strain>
    </source>
</reference>
<dbReference type="PANTHER" id="PTHR21524:SF5">
    <property type="entry name" value="SPECTRIN REPEAT CONTAINING NUCLEAR ENVELOPE PROTEIN 2"/>
    <property type="match status" value="1"/>
</dbReference>
<keyword evidence="1" id="KW-0677">Repeat</keyword>
<dbReference type="GO" id="GO:0003779">
    <property type="term" value="F:actin binding"/>
    <property type="evidence" value="ECO:0007669"/>
    <property type="project" value="UniProtKB-KW"/>
</dbReference>
<dbReference type="GO" id="GO:0007010">
    <property type="term" value="P:cytoskeleton organization"/>
    <property type="evidence" value="ECO:0007669"/>
    <property type="project" value="TreeGrafter"/>
</dbReference>
<dbReference type="Gene3D" id="1.10.418.10">
    <property type="entry name" value="Calponin-like domain"/>
    <property type="match status" value="1"/>
</dbReference>
<keyword evidence="5" id="KW-1185">Reference proteome</keyword>
<evidence type="ECO:0000259" key="4">
    <source>
        <dbReference type="PROSITE" id="PS50021"/>
    </source>
</evidence>
<name>A0A183BIX6_GLOPA</name>
<dbReference type="GO" id="GO:0005635">
    <property type="term" value="C:nuclear envelope"/>
    <property type="evidence" value="ECO:0007669"/>
    <property type="project" value="TreeGrafter"/>
</dbReference>
<dbReference type="PANTHER" id="PTHR21524">
    <property type="entry name" value="SPECTRIN REPEAT CONTAINING NUCLEAR ENVELOPE PROTEIN 2"/>
    <property type="match status" value="1"/>
</dbReference>
<dbReference type="GO" id="GO:0019894">
    <property type="term" value="F:kinesin binding"/>
    <property type="evidence" value="ECO:0007669"/>
    <property type="project" value="TreeGrafter"/>
</dbReference>
<evidence type="ECO:0000256" key="1">
    <source>
        <dbReference type="ARBA" id="ARBA00022737"/>
    </source>
</evidence>
<dbReference type="AlphaFoldDB" id="A0A183BIX6"/>
<proteinExistence type="predicted"/>
<evidence type="ECO:0000313" key="5">
    <source>
        <dbReference type="Proteomes" id="UP000050741"/>
    </source>
</evidence>
<feature type="domain" description="Calponin-homology (CH)" evidence="4">
    <location>
        <begin position="80"/>
        <end position="144"/>
    </location>
</feature>
<dbReference type="InterPro" id="IPR001589">
    <property type="entry name" value="Actinin_actin-bd_CS"/>
</dbReference>
<dbReference type="InterPro" id="IPR036872">
    <property type="entry name" value="CH_dom_sf"/>
</dbReference>